<evidence type="ECO:0000313" key="2">
    <source>
        <dbReference type="Proteomes" id="UP000475666"/>
    </source>
</evidence>
<reference evidence="1 2" key="1">
    <citation type="submission" date="2020-01" db="EMBL/GenBank/DDBJ databases">
        <title>Insect and environment-associated Actinomycetes.</title>
        <authorList>
            <person name="Currrie C."/>
            <person name="Chevrette M."/>
            <person name="Carlson C."/>
            <person name="Stubbendieck R."/>
            <person name="Wendt-Pienkowski E."/>
        </authorList>
    </citation>
    <scope>NUCLEOTIDE SEQUENCE [LARGE SCALE GENOMIC DNA]</scope>
    <source>
        <strain evidence="1 2">SID7739</strain>
    </source>
</reference>
<sequence length="72" mass="7214">PHAAALVREAVRRSASGSDPAAEGFLDALADRVVLGAAAVVSVLDPGCLVLAGEIGRAGADALADRVQHRLT</sequence>
<dbReference type="SUPFAM" id="SSF53067">
    <property type="entry name" value="Actin-like ATPase domain"/>
    <property type="match status" value="1"/>
</dbReference>
<dbReference type="AlphaFoldDB" id="A0A6G3TTB3"/>
<dbReference type="EMBL" id="JAAGMQ010001178">
    <property type="protein sequence ID" value="NEC39231.1"/>
    <property type="molecule type" value="Genomic_DNA"/>
</dbReference>
<dbReference type="InterPro" id="IPR043129">
    <property type="entry name" value="ATPase_NBD"/>
</dbReference>
<dbReference type="Proteomes" id="UP000475666">
    <property type="component" value="Unassembled WGS sequence"/>
</dbReference>
<feature type="non-terminal residue" evidence="1">
    <location>
        <position position="72"/>
    </location>
</feature>
<gene>
    <name evidence="1" type="ORF">G3I66_39650</name>
</gene>
<organism evidence="1 2">
    <name type="scientific">Streptomyces rubrogriseus</name>
    <dbReference type="NCBI Taxonomy" id="194673"/>
    <lineage>
        <taxon>Bacteria</taxon>
        <taxon>Bacillati</taxon>
        <taxon>Actinomycetota</taxon>
        <taxon>Actinomycetes</taxon>
        <taxon>Kitasatosporales</taxon>
        <taxon>Streptomycetaceae</taxon>
        <taxon>Streptomyces</taxon>
        <taxon>Streptomyces violaceoruber group</taxon>
    </lineage>
</organism>
<name>A0A6G3TTB3_9ACTN</name>
<dbReference type="Gene3D" id="3.30.420.40">
    <property type="match status" value="1"/>
</dbReference>
<accession>A0A6G3TTB3</accession>
<evidence type="ECO:0000313" key="1">
    <source>
        <dbReference type="EMBL" id="NEC39231.1"/>
    </source>
</evidence>
<comment type="caution">
    <text evidence="1">The sequence shown here is derived from an EMBL/GenBank/DDBJ whole genome shotgun (WGS) entry which is preliminary data.</text>
</comment>
<proteinExistence type="predicted"/>
<protein>
    <submittedName>
        <fullName evidence="1">ROK family transcriptional regulator</fullName>
    </submittedName>
</protein>
<feature type="non-terminal residue" evidence="1">
    <location>
        <position position="1"/>
    </location>
</feature>